<evidence type="ECO:0000256" key="10">
    <source>
        <dbReference type="ARBA" id="ARBA00023242"/>
    </source>
</evidence>
<evidence type="ECO:0000256" key="5">
    <source>
        <dbReference type="ARBA" id="ARBA00022771"/>
    </source>
</evidence>
<keyword evidence="4" id="KW-0479">Metal-binding</keyword>
<dbReference type="InterPro" id="IPR013178">
    <property type="entry name" value="Histone_AcTrfase_Rtt109/CBP"/>
</dbReference>
<organism evidence="13">
    <name type="scientific">Aphanomyces astaci</name>
    <name type="common">Crayfish plague agent</name>
    <dbReference type="NCBI Taxonomy" id="112090"/>
    <lineage>
        <taxon>Eukaryota</taxon>
        <taxon>Sar</taxon>
        <taxon>Stramenopiles</taxon>
        <taxon>Oomycota</taxon>
        <taxon>Saprolegniomycetes</taxon>
        <taxon>Saprolegniales</taxon>
        <taxon>Verrucalvaceae</taxon>
        <taxon>Aphanomyces</taxon>
    </lineage>
</organism>
<dbReference type="AlphaFoldDB" id="W4GA74"/>
<dbReference type="EC" id="2.3.1.48" evidence="2"/>
<evidence type="ECO:0000256" key="11">
    <source>
        <dbReference type="ARBA" id="ARBA00048017"/>
    </source>
</evidence>
<evidence type="ECO:0000256" key="1">
    <source>
        <dbReference type="ARBA" id="ARBA00004123"/>
    </source>
</evidence>
<evidence type="ECO:0000256" key="8">
    <source>
        <dbReference type="ARBA" id="ARBA00023015"/>
    </source>
</evidence>
<proteinExistence type="predicted"/>
<dbReference type="GO" id="GO:0045944">
    <property type="term" value="P:positive regulation of transcription by RNA polymerase II"/>
    <property type="evidence" value="ECO:0007669"/>
    <property type="project" value="TreeGrafter"/>
</dbReference>
<dbReference type="STRING" id="112090.W4GA74"/>
<evidence type="ECO:0000256" key="9">
    <source>
        <dbReference type="ARBA" id="ARBA00023163"/>
    </source>
</evidence>
<evidence type="ECO:0000256" key="4">
    <source>
        <dbReference type="ARBA" id="ARBA00022723"/>
    </source>
</evidence>
<comment type="catalytic activity">
    <reaction evidence="11">
        <text>L-lysyl-[protein] + acetyl-CoA = N(6)-acetyl-L-lysyl-[protein] + CoA + H(+)</text>
        <dbReference type="Rhea" id="RHEA:45948"/>
        <dbReference type="Rhea" id="RHEA-COMP:9752"/>
        <dbReference type="Rhea" id="RHEA-COMP:10731"/>
        <dbReference type="ChEBI" id="CHEBI:15378"/>
        <dbReference type="ChEBI" id="CHEBI:29969"/>
        <dbReference type="ChEBI" id="CHEBI:57287"/>
        <dbReference type="ChEBI" id="CHEBI:57288"/>
        <dbReference type="ChEBI" id="CHEBI:61930"/>
        <dbReference type="EC" id="2.3.1.48"/>
    </reaction>
</comment>
<dbReference type="GO" id="GO:0005667">
    <property type="term" value="C:transcription regulator complex"/>
    <property type="evidence" value="ECO:0007669"/>
    <property type="project" value="TreeGrafter"/>
</dbReference>
<dbReference type="GO" id="GO:0004402">
    <property type="term" value="F:histone acetyltransferase activity"/>
    <property type="evidence" value="ECO:0007669"/>
    <property type="project" value="InterPro"/>
</dbReference>
<dbReference type="GO" id="GO:0000123">
    <property type="term" value="C:histone acetyltransferase complex"/>
    <property type="evidence" value="ECO:0007669"/>
    <property type="project" value="TreeGrafter"/>
</dbReference>
<keyword evidence="8" id="KW-0805">Transcription regulation</keyword>
<reference evidence="13" key="1">
    <citation type="submission" date="2013-12" db="EMBL/GenBank/DDBJ databases">
        <title>The Genome Sequence of Aphanomyces astaci APO3.</title>
        <authorList>
            <consortium name="The Broad Institute Genomics Platform"/>
            <person name="Russ C."/>
            <person name="Tyler B."/>
            <person name="van West P."/>
            <person name="Dieguez-Uribeondo J."/>
            <person name="Young S.K."/>
            <person name="Zeng Q."/>
            <person name="Gargeya S."/>
            <person name="Fitzgerald M."/>
            <person name="Abouelleil A."/>
            <person name="Alvarado L."/>
            <person name="Chapman S.B."/>
            <person name="Gainer-Dewar J."/>
            <person name="Goldberg J."/>
            <person name="Griggs A."/>
            <person name="Gujja S."/>
            <person name="Hansen M."/>
            <person name="Howarth C."/>
            <person name="Imamovic A."/>
            <person name="Ireland A."/>
            <person name="Larimer J."/>
            <person name="McCowan C."/>
            <person name="Murphy C."/>
            <person name="Pearson M."/>
            <person name="Poon T.W."/>
            <person name="Priest M."/>
            <person name="Roberts A."/>
            <person name="Saif S."/>
            <person name="Shea T."/>
            <person name="Sykes S."/>
            <person name="Wortman J."/>
            <person name="Nusbaum C."/>
            <person name="Birren B."/>
        </authorList>
    </citation>
    <scope>NUCLEOTIDE SEQUENCE [LARGE SCALE GENOMIC DNA]</scope>
    <source>
        <strain evidence="13">APO3</strain>
    </source>
</reference>
<protein>
    <recommendedName>
        <fullName evidence="2">histone acetyltransferase</fullName>
        <ecNumber evidence="2">2.3.1.48</ecNumber>
    </recommendedName>
</protein>
<keyword evidence="6" id="KW-0862">Zinc</keyword>
<dbReference type="EMBL" id="KI913136">
    <property type="protein sequence ID" value="ETV76572.1"/>
    <property type="molecule type" value="Genomic_DNA"/>
</dbReference>
<keyword evidence="7" id="KW-0156">Chromatin regulator</keyword>
<dbReference type="GO" id="GO:0003713">
    <property type="term" value="F:transcription coactivator activity"/>
    <property type="evidence" value="ECO:0007669"/>
    <property type="project" value="TreeGrafter"/>
</dbReference>
<evidence type="ECO:0000256" key="7">
    <source>
        <dbReference type="ARBA" id="ARBA00022853"/>
    </source>
</evidence>
<dbReference type="Gene3D" id="1.20.1020.10">
    <property type="entry name" value="TAZ domain"/>
    <property type="match status" value="1"/>
</dbReference>
<dbReference type="PANTHER" id="PTHR13808:SF1">
    <property type="entry name" value="HISTONE ACETYLTRANSFERASE"/>
    <property type="match status" value="1"/>
</dbReference>
<dbReference type="OrthoDB" id="62401at2759"/>
<keyword evidence="10" id="KW-0539">Nucleus</keyword>
<dbReference type="SMART" id="SM00551">
    <property type="entry name" value="ZnF_TAZ"/>
    <property type="match status" value="1"/>
</dbReference>
<name>W4GA74_APHAT</name>
<evidence type="ECO:0000256" key="3">
    <source>
        <dbReference type="ARBA" id="ARBA00022679"/>
    </source>
</evidence>
<dbReference type="GO" id="GO:0031490">
    <property type="term" value="F:chromatin DNA binding"/>
    <property type="evidence" value="ECO:0007669"/>
    <property type="project" value="TreeGrafter"/>
</dbReference>
<dbReference type="RefSeq" id="XP_009834117.1">
    <property type="nucleotide sequence ID" value="XM_009835815.1"/>
</dbReference>
<dbReference type="GO" id="GO:0005634">
    <property type="term" value="C:nucleus"/>
    <property type="evidence" value="ECO:0007669"/>
    <property type="project" value="UniProtKB-SubCell"/>
</dbReference>
<dbReference type="GO" id="GO:0008270">
    <property type="term" value="F:zinc ion binding"/>
    <property type="evidence" value="ECO:0007669"/>
    <property type="project" value="UniProtKB-KW"/>
</dbReference>
<keyword evidence="3" id="KW-0808">Transferase</keyword>
<evidence type="ECO:0000313" key="13">
    <source>
        <dbReference type="EMBL" id="ETV76572.1"/>
    </source>
</evidence>
<gene>
    <name evidence="13" type="ORF">H257_09571</name>
</gene>
<keyword evidence="9" id="KW-0804">Transcription</keyword>
<evidence type="ECO:0000256" key="2">
    <source>
        <dbReference type="ARBA" id="ARBA00013184"/>
    </source>
</evidence>
<comment type="subcellular location">
    <subcellularLocation>
        <location evidence="1">Nucleus</location>
    </subcellularLocation>
</comment>
<evidence type="ECO:0000259" key="12">
    <source>
        <dbReference type="PROSITE" id="PS50134"/>
    </source>
</evidence>
<dbReference type="PANTHER" id="PTHR13808">
    <property type="entry name" value="CBP/P300-RELATED"/>
    <property type="match status" value="1"/>
</dbReference>
<dbReference type="PROSITE" id="PS50134">
    <property type="entry name" value="ZF_TAZ"/>
    <property type="match status" value="1"/>
</dbReference>
<dbReference type="SUPFAM" id="SSF57933">
    <property type="entry name" value="TAZ domain"/>
    <property type="match status" value="1"/>
</dbReference>
<dbReference type="GeneID" id="20811567"/>
<dbReference type="InterPro" id="IPR035898">
    <property type="entry name" value="TAZ_dom_sf"/>
</dbReference>
<accession>W4GA74</accession>
<dbReference type="Pfam" id="PF02135">
    <property type="entry name" value="zf-TAZ"/>
    <property type="match status" value="1"/>
</dbReference>
<evidence type="ECO:0000256" key="6">
    <source>
        <dbReference type="ARBA" id="ARBA00022833"/>
    </source>
</evidence>
<dbReference type="VEuPathDB" id="FungiDB:H257_09571"/>
<sequence>MATPEERKLHVYNEALMHASTCRLSECFEFEGRCQKIRSSIHHFLNCYTKRRTTSRIDEIEECVHCAKIFRLLCFHASHCTSSNCVVHMCNYLRRKIEKSTPSLPVLRQESSSSSSAWPVERRVAEAENNRAMVIDMIAHLVRVKHTNGEEIHGIYNKYL</sequence>
<keyword evidence="5" id="KW-0863">Zinc-finger</keyword>
<feature type="domain" description="TAZ-type" evidence="12">
    <location>
        <begin position="2"/>
        <end position="93"/>
    </location>
</feature>
<dbReference type="InterPro" id="IPR000197">
    <property type="entry name" value="Znf_TAZ"/>
</dbReference>